<dbReference type="RefSeq" id="WP_167982441.1">
    <property type="nucleotide sequence ID" value="NZ_JAATEJ010000005.1"/>
</dbReference>
<feature type="domain" description="Orn/DAP/Arg decarboxylase 2 N-terminal" evidence="8">
    <location>
        <begin position="47"/>
        <end position="289"/>
    </location>
</feature>
<feature type="domain" description="Orn/DAP/Arg decarboxylase 2 C-terminal" evidence="7">
    <location>
        <begin position="34"/>
        <end position="385"/>
    </location>
</feature>
<evidence type="ECO:0000259" key="7">
    <source>
        <dbReference type="Pfam" id="PF00278"/>
    </source>
</evidence>
<dbReference type="PANTHER" id="PTHR43727:SF2">
    <property type="entry name" value="GROUP IV DECARBOXYLASE"/>
    <property type="match status" value="1"/>
</dbReference>
<dbReference type="EMBL" id="JAATEJ010000005">
    <property type="protein sequence ID" value="NJP43575.1"/>
    <property type="molecule type" value="Genomic_DNA"/>
</dbReference>
<proteinExistence type="inferred from homology"/>
<evidence type="ECO:0000256" key="5">
    <source>
        <dbReference type="ARBA" id="ARBA00023239"/>
    </source>
</evidence>
<evidence type="ECO:0000256" key="6">
    <source>
        <dbReference type="RuleBase" id="RU003737"/>
    </source>
</evidence>
<dbReference type="CDD" id="cd06839">
    <property type="entry name" value="PLPDE_III_Btrk_like"/>
    <property type="match status" value="1"/>
</dbReference>
<evidence type="ECO:0000256" key="4">
    <source>
        <dbReference type="ARBA" id="ARBA00023154"/>
    </source>
</evidence>
<dbReference type="SUPFAM" id="SSF51419">
    <property type="entry name" value="PLP-binding barrel"/>
    <property type="match status" value="1"/>
</dbReference>
<comment type="caution">
    <text evidence="9">The sequence shown here is derived from an EMBL/GenBank/DDBJ whole genome shotgun (WGS) entry which is preliminary data.</text>
</comment>
<dbReference type="Gene3D" id="3.20.20.10">
    <property type="entry name" value="Alanine racemase"/>
    <property type="match status" value="1"/>
</dbReference>
<dbReference type="InterPro" id="IPR022643">
    <property type="entry name" value="De-COase2_C"/>
</dbReference>
<reference evidence="9 10" key="1">
    <citation type="submission" date="2020-03" db="EMBL/GenBank/DDBJ databases">
        <title>WGS of actinomycetes isolated from Thailand.</title>
        <authorList>
            <person name="Thawai C."/>
        </authorList>
    </citation>
    <scope>NUCLEOTIDE SEQUENCE [LARGE SCALE GENOMIC DNA]</scope>
    <source>
        <strain evidence="9 10">PRB2-1</strain>
    </source>
</reference>
<evidence type="ECO:0000256" key="2">
    <source>
        <dbReference type="ARBA" id="ARBA00022793"/>
    </source>
</evidence>
<dbReference type="InterPro" id="IPR022644">
    <property type="entry name" value="De-COase2_N"/>
</dbReference>
<comment type="similarity">
    <text evidence="6">Belongs to the Orn/Lys/Arg decarboxylase class-II family.</text>
</comment>
<dbReference type="PANTHER" id="PTHR43727">
    <property type="entry name" value="DIAMINOPIMELATE DECARBOXYLASE"/>
    <property type="match status" value="1"/>
</dbReference>
<keyword evidence="3" id="KW-0663">Pyridoxal phosphate</keyword>
<dbReference type="Pfam" id="PF00278">
    <property type="entry name" value="Orn_DAP_Arg_deC"/>
    <property type="match status" value="1"/>
</dbReference>
<protein>
    <submittedName>
        <fullName evidence="9">Type III PLP-dependent enzyme</fullName>
    </submittedName>
</protein>
<evidence type="ECO:0000259" key="8">
    <source>
        <dbReference type="Pfam" id="PF02784"/>
    </source>
</evidence>
<dbReference type="Pfam" id="PF02784">
    <property type="entry name" value="Orn_Arg_deC_N"/>
    <property type="match status" value="1"/>
</dbReference>
<organism evidence="9 10">
    <name type="scientific">Actinacidiphila epipremni</name>
    <dbReference type="NCBI Taxonomy" id="2053013"/>
    <lineage>
        <taxon>Bacteria</taxon>
        <taxon>Bacillati</taxon>
        <taxon>Actinomycetota</taxon>
        <taxon>Actinomycetes</taxon>
        <taxon>Kitasatosporales</taxon>
        <taxon>Streptomycetaceae</taxon>
        <taxon>Actinacidiphila</taxon>
    </lineage>
</organism>
<evidence type="ECO:0000313" key="10">
    <source>
        <dbReference type="Proteomes" id="UP000734511"/>
    </source>
</evidence>
<keyword evidence="5" id="KW-0456">Lyase</keyword>
<sequence length="440" mass="46890">MNGATWHEAQSAPADLSGPDGWRDLAERFGTPTYVYDGDWLAGNLHALRAALHPALEVFFSLKSNPNRAVYDVLRSAGARAEVSSLAELRTVLDAGTDPADVVFLGPGKSAAEIEACVRAGLYAVVCESLPELALIDDAAARLGVRQRVLLRINPAYSVAGSRLTMGGKPRQFGIDEAAVPPAGALIRSYRHAVAAGVQVYMGTRILDHEVIVKNTAYVLRLAEHVAESTGIALDAVDIGGGLGVAYFDGEHDLDLDALAAGINPLVEDFARRHPGTRLLMESGRYLTAPGGTYLMRVRYIKESMGDRFAVADGGTHHHMAAVGIGSFVKRNFPVELLSRPVPPDAEAGPWTVAGPLCTPNDTVAKAVRLPDLAVGDLLGVRRSGAYGPSASPAYFLSHGYPAEVLVRRGTAYLVRRRDTVDDLLSRQATHPDLTAPALH</sequence>
<comment type="cofactor">
    <cofactor evidence="1">
        <name>pyridoxal 5'-phosphate</name>
        <dbReference type="ChEBI" id="CHEBI:597326"/>
    </cofactor>
</comment>
<keyword evidence="4" id="KW-0028">Amino-acid biosynthesis</keyword>
<dbReference type="InterPro" id="IPR009006">
    <property type="entry name" value="Ala_racemase/Decarboxylase_C"/>
</dbReference>
<keyword evidence="4" id="KW-0457">Lysine biosynthesis</keyword>
<dbReference type="InterPro" id="IPR002986">
    <property type="entry name" value="DAP_deCOOHase_LysA"/>
</dbReference>
<dbReference type="InterPro" id="IPR000183">
    <property type="entry name" value="Orn/DAP/Arg_de-COase"/>
</dbReference>
<keyword evidence="10" id="KW-1185">Reference proteome</keyword>
<accession>A0ABX0ZKK8</accession>
<evidence type="ECO:0000256" key="1">
    <source>
        <dbReference type="ARBA" id="ARBA00001933"/>
    </source>
</evidence>
<name>A0ABX0ZKK8_9ACTN</name>
<gene>
    <name evidence="9" type="ORF">HCN08_09205</name>
</gene>
<evidence type="ECO:0000313" key="9">
    <source>
        <dbReference type="EMBL" id="NJP43575.1"/>
    </source>
</evidence>
<evidence type="ECO:0000256" key="3">
    <source>
        <dbReference type="ARBA" id="ARBA00022898"/>
    </source>
</evidence>
<dbReference type="Gene3D" id="2.40.37.10">
    <property type="entry name" value="Lyase, Ornithine Decarboxylase, Chain A, domain 1"/>
    <property type="match status" value="1"/>
</dbReference>
<dbReference type="SUPFAM" id="SSF50621">
    <property type="entry name" value="Alanine racemase C-terminal domain-like"/>
    <property type="match status" value="1"/>
</dbReference>
<dbReference type="Proteomes" id="UP000734511">
    <property type="component" value="Unassembled WGS sequence"/>
</dbReference>
<dbReference type="PRINTS" id="PR01181">
    <property type="entry name" value="DAPDCRBXLASE"/>
</dbReference>
<keyword evidence="2" id="KW-0210">Decarboxylase</keyword>
<dbReference type="InterPro" id="IPR029066">
    <property type="entry name" value="PLP-binding_barrel"/>
</dbReference>
<dbReference type="PRINTS" id="PR01179">
    <property type="entry name" value="ODADCRBXLASE"/>
</dbReference>